<dbReference type="EC" id="2.7.13.3" evidence="2"/>
<dbReference type="RefSeq" id="WP_131610460.1">
    <property type="nucleotide sequence ID" value="NZ_SJSM01000012.1"/>
</dbReference>
<dbReference type="Gene3D" id="1.10.287.130">
    <property type="match status" value="1"/>
</dbReference>
<gene>
    <name evidence="10" type="ORF">EZ444_17620</name>
</gene>
<keyword evidence="11" id="KW-1185">Reference proteome</keyword>
<dbReference type="PROSITE" id="PS50113">
    <property type="entry name" value="PAC"/>
    <property type="match status" value="2"/>
</dbReference>
<dbReference type="Pfam" id="PF00072">
    <property type="entry name" value="Response_reg"/>
    <property type="match status" value="1"/>
</dbReference>
<evidence type="ECO:0000313" key="11">
    <source>
        <dbReference type="Proteomes" id="UP000291117"/>
    </source>
</evidence>
<dbReference type="Pfam" id="PF02518">
    <property type="entry name" value="HATPase_c"/>
    <property type="match status" value="1"/>
</dbReference>
<comment type="caution">
    <text evidence="10">The sequence shown here is derived from an EMBL/GenBank/DDBJ whole genome shotgun (WGS) entry which is preliminary data.</text>
</comment>
<evidence type="ECO:0000259" key="9">
    <source>
        <dbReference type="PROSITE" id="PS50113"/>
    </source>
</evidence>
<dbReference type="CDD" id="cd00082">
    <property type="entry name" value="HisKA"/>
    <property type="match status" value="1"/>
</dbReference>
<feature type="domain" description="PAC" evidence="9">
    <location>
        <begin position="450"/>
        <end position="502"/>
    </location>
</feature>
<dbReference type="PROSITE" id="PS50112">
    <property type="entry name" value="PAS"/>
    <property type="match status" value="1"/>
</dbReference>
<dbReference type="InterPro" id="IPR011006">
    <property type="entry name" value="CheY-like_superfamily"/>
</dbReference>
<comment type="catalytic activity">
    <reaction evidence="1">
        <text>ATP + protein L-histidine = ADP + protein N-phospho-L-histidine.</text>
        <dbReference type="EC" id="2.7.13.3"/>
    </reaction>
</comment>
<feature type="domain" description="PAS" evidence="8">
    <location>
        <begin position="401"/>
        <end position="447"/>
    </location>
</feature>
<dbReference type="OrthoDB" id="9811889at2"/>
<dbReference type="SUPFAM" id="SSF55874">
    <property type="entry name" value="ATPase domain of HSP90 chaperone/DNA topoisomerase II/histidine kinase"/>
    <property type="match status" value="1"/>
</dbReference>
<proteinExistence type="predicted"/>
<dbReference type="FunFam" id="3.30.565.10:FF:000010">
    <property type="entry name" value="Sensor histidine kinase RcsC"/>
    <property type="match status" value="1"/>
</dbReference>
<feature type="modified residue" description="4-aspartylphosphate" evidence="5">
    <location>
        <position position="814"/>
    </location>
</feature>
<dbReference type="EMBL" id="SJSM01000012">
    <property type="protein sequence ID" value="TCC93085.1"/>
    <property type="molecule type" value="Genomic_DNA"/>
</dbReference>
<dbReference type="CDD" id="cd00130">
    <property type="entry name" value="PAS"/>
    <property type="match status" value="1"/>
</dbReference>
<dbReference type="Gene3D" id="2.10.70.100">
    <property type="match status" value="1"/>
</dbReference>
<evidence type="ECO:0000256" key="5">
    <source>
        <dbReference type="PROSITE-ProRule" id="PRU00169"/>
    </source>
</evidence>
<dbReference type="SMART" id="SM00387">
    <property type="entry name" value="HATPase_c"/>
    <property type="match status" value="1"/>
</dbReference>
<accession>A0A4R0N0E2</accession>
<evidence type="ECO:0000259" key="7">
    <source>
        <dbReference type="PROSITE" id="PS50110"/>
    </source>
</evidence>
<sequence length="887" mass="100490">MSFTIDNFDLSVFFKEIPCVVFRIHEDEGRFSFSFVSAAIERELELNPILLINDIEILLDLLSQKHRESFLSSLESAVRRSIPWKWEGYFNLPSGKKKWIQGLGEISRSSKTTIDCFFKDITAEKRIFDMFTETSKLTKTGSWELDLLTNHLLWSDEVYAIHEVEPKIVPELDHALSFYSAEGREMIINLIGKAVKSGESWDVEVSFVTARGNDRWVRTSGKAVFENGIAVKLHGIIQDITEKRLSEEIFSVIFKYSTDAHFLFGTKGIIDCNDAAIAMLNCSNKAELLACHPADFSPKYQPDGRLSSEKSLEMDNLAYKNGYHQFEWLHKRINGETFTVLVTLKPVNINSKTVLLTVWHDITEQKYRTELIKLNQILLSETQELTHSGSWEADLVTGKNYWSDEAFRIFGLIPEKEGPNTLSFGRMIHPDDKETYKRVVQNTIDDRVMSDFNLRIILSDGQIRYIRAIGKPLINESGEVTKLYGAIVDITAQKNAENELIMAKDLAEQAATAKSQFLATMSHEIRTPMNAVIGFTNLLLLKDPNPEQLEYLKVLKFSGDNLLVLINDILDFSKMEEGRVTFEMIDFSIPELLKNIRLSLLEKAKEKGLELKLSIDEELSEAVMGDPVRLGQILTNLINNAIKFTSKGKVSISAFFVSRNKVQTIIDFEVTDTGIGIPKDKMEFIFERFTQANADTNRKYGGTGLGLAITKRLVELQGGNIQVESTPEVGSSFKFGLSFRNGSNESIIAGESIPVKALKNLKGIKVLMAEDNEINVILVKQFMKFWQVECDVVGNGLLALQQVQLRDYDMVFMDLQMPIMDGYQSATAIRALSGDKFKRLPIIALTASAMLDVQYKAFDSGMNDYISKPFKPEELYHKIEIYGYEPK</sequence>
<feature type="domain" description="Response regulatory" evidence="7">
    <location>
        <begin position="765"/>
        <end position="883"/>
    </location>
</feature>
<dbReference type="Pfam" id="PF13426">
    <property type="entry name" value="PAS_9"/>
    <property type="match status" value="1"/>
</dbReference>
<name>A0A4R0N0E2_9SPHI</name>
<dbReference type="InterPro" id="IPR004358">
    <property type="entry name" value="Sig_transdc_His_kin-like_C"/>
</dbReference>
<dbReference type="InterPro" id="IPR001789">
    <property type="entry name" value="Sig_transdc_resp-reg_receiver"/>
</dbReference>
<evidence type="ECO:0000256" key="4">
    <source>
        <dbReference type="ARBA" id="ARBA00023012"/>
    </source>
</evidence>
<dbReference type="SUPFAM" id="SSF47384">
    <property type="entry name" value="Homodimeric domain of signal transducing histidine kinase"/>
    <property type="match status" value="1"/>
</dbReference>
<evidence type="ECO:0000256" key="2">
    <source>
        <dbReference type="ARBA" id="ARBA00012438"/>
    </source>
</evidence>
<dbReference type="InterPro" id="IPR000700">
    <property type="entry name" value="PAS-assoc_C"/>
</dbReference>
<dbReference type="CDD" id="cd17546">
    <property type="entry name" value="REC_hyHK_CKI1_RcsC-like"/>
    <property type="match status" value="1"/>
</dbReference>
<dbReference type="NCBIfam" id="TIGR00229">
    <property type="entry name" value="sensory_box"/>
    <property type="match status" value="1"/>
</dbReference>
<reference evidence="10 11" key="1">
    <citation type="submission" date="2019-02" db="EMBL/GenBank/DDBJ databases">
        <title>Pedobacter sp. RP-3-8 sp. nov., isolated from Arctic soil.</title>
        <authorList>
            <person name="Dahal R.H."/>
        </authorList>
    </citation>
    <scope>NUCLEOTIDE SEQUENCE [LARGE SCALE GENOMIC DNA]</scope>
    <source>
        <strain evidence="10 11">RP-3-8</strain>
    </source>
</reference>
<dbReference type="InterPro" id="IPR003661">
    <property type="entry name" value="HisK_dim/P_dom"/>
</dbReference>
<dbReference type="InterPro" id="IPR036097">
    <property type="entry name" value="HisK_dim/P_sf"/>
</dbReference>
<evidence type="ECO:0000259" key="6">
    <source>
        <dbReference type="PROSITE" id="PS50109"/>
    </source>
</evidence>
<evidence type="ECO:0000256" key="3">
    <source>
        <dbReference type="ARBA" id="ARBA00022553"/>
    </source>
</evidence>
<dbReference type="InterPro" id="IPR013655">
    <property type="entry name" value="PAS_fold_3"/>
</dbReference>
<dbReference type="InterPro" id="IPR036890">
    <property type="entry name" value="HATPase_C_sf"/>
</dbReference>
<dbReference type="PROSITE" id="PS50109">
    <property type="entry name" value="HIS_KIN"/>
    <property type="match status" value="1"/>
</dbReference>
<dbReference type="SUPFAM" id="SSF52172">
    <property type="entry name" value="CheY-like"/>
    <property type="match status" value="1"/>
</dbReference>
<dbReference type="InterPro" id="IPR005467">
    <property type="entry name" value="His_kinase_dom"/>
</dbReference>
<organism evidence="10 11">
    <name type="scientific">Pedobacter hiemivivus</name>
    <dbReference type="NCBI Taxonomy" id="2530454"/>
    <lineage>
        <taxon>Bacteria</taxon>
        <taxon>Pseudomonadati</taxon>
        <taxon>Bacteroidota</taxon>
        <taxon>Sphingobacteriia</taxon>
        <taxon>Sphingobacteriales</taxon>
        <taxon>Sphingobacteriaceae</taxon>
        <taxon>Pedobacter</taxon>
    </lineage>
</organism>
<dbReference type="Proteomes" id="UP000291117">
    <property type="component" value="Unassembled WGS sequence"/>
</dbReference>
<dbReference type="SMART" id="SM00086">
    <property type="entry name" value="PAC"/>
    <property type="match status" value="3"/>
</dbReference>
<protein>
    <recommendedName>
        <fullName evidence="2">histidine kinase</fullName>
        <ecNumber evidence="2">2.7.13.3</ecNumber>
    </recommendedName>
</protein>
<dbReference type="SMART" id="SM00448">
    <property type="entry name" value="REC"/>
    <property type="match status" value="1"/>
</dbReference>
<feature type="domain" description="PAC" evidence="9">
    <location>
        <begin position="201"/>
        <end position="252"/>
    </location>
</feature>
<dbReference type="PROSITE" id="PS50110">
    <property type="entry name" value="RESPONSE_REGULATORY"/>
    <property type="match status" value="1"/>
</dbReference>
<dbReference type="AlphaFoldDB" id="A0A4R0N0E2"/>
<dbReference type="InterPro" id="IPR001610">
    <property type="entry name" value="PAC"/>
</dbReference>
<dbReference type="InterPro" id="IPR003594">
    <property type="entry name" value="HATPase_dom"/>
</dbReference>
<dbReference type="Gene3D" id="3.40.50.2300">
    <property type="match status" value="1"/>
</dbReference>
<keyword evidence="3 5" id="KW-0597">Phosphoprotein</keyword>
<dbReference type="Gene3D" id="3.30.565.10">
    <property type="entry name" value="Histidine kinase-like ATPase, C-terminal domain"/>
    <property type="match status" value="1"/>
</dbReference>
<dbReference type="Pfam" id="PF08447">
    <property type="entry name" value="PAS_3"/>
    <property type="match status" value="2"/>
</dbReference>
<evidence type="ECO:0000259" key="8">
    <source>
        <dbReference type="PROSITE" id="PS50112"/>
    </source>
</evidence>
<dbReference type="Pfam" id="PF00512">
    <property type="entry name" value="HisKA"/>
    <property type="match status" value="1"/>
</dbReference>
<evidence type="ECO:0000313" key="10">
    <source>
        <dbReference type="EMBL" id="TCC93085.1"/>
    </source>
</evidence>
<keyword evidence="4" id="KW-0902">Two-component regulatory system</keyword>
<feature type="domain" description="Histidine kinase" evidence="6">
    <location>
        <begin position="520"/>
        <end position="741"/>
    </location>
</feature>
<dbReference type="SMART" id="SM00388">
    <property type="entry name" value="HisKA"/>
    <property type="match status" value="1"/>
</dbReference>
<evidence type="ECO:0000256" key="1">
    <source>
        <dbReference type="ARBA" id="ARBA00000085"/>
    </source>
</evidence>
<dbReference type="InterPro" id="IPR000014">
    <property type="entry name" value="PAS"/>
</dbReference>
<dbReference type="CDD" id="cd16922">
    <property type="entry name" value="HATPase_EvgS-ArcB-TorS-like"/>
    <property type="match status" value="1"/>
</dbReference>
<dbReference type="PANTHER" id="PTHR45339:SF1">
    <property type="entry name" value="HYBRID SIGNAL TRANSDUCTION HISTIDINE KINASE J"/>
    <property type="match status" value="1"/>
</dbReference>
<dbReference type="Gene3D" id="3.30.450.20">
    <property type="entry name" value="PAS domain"/>
    <property type="match status" value="4"/>
</dbReference>
<dbReference type="InterPro" id="IPR035965">
    <property type="entry name" value="PAS-like_dom_sf"/>
</dbReference>
<dbReference type="GO" id="GO:0000155">
    <property type="term" value="F:phosphorelay sensor kinase activity"/>
    <property type="evidence" value="ECO:0007669"/>
    <property type="project" value="InterPro"/>
</dbReference>
<dbReference type="PRINTS" id="PR00344">
    <property type="entry name" value="BCTRLSENSOR"/>
</dbReference>
<dbReference type="PANTHER" id="PTHR45339">
    <property type="entry name" value="HYBRID SIGNAL TRANSDUCTION HISTIDINE KINASE J"/>
    <property type="match status" value="1"/>
</dbReference>
<dbReference type="SUPFAM" id="SSF55785">
    <property type="entry name" value="PYP-like sensor domain (PAS domain)"/>
    <property type="match status" value="3"/>
</dbReference>